<protein>
    <submittedName>
        <fullName evidence="1">Uncharacterized protein</fullName>
    </submittedName>
</protein>
<accession>A0A8J3CF86</accession>
<keyword evidence="2" id="KW-1185">Reference proteome</keyword>
<gene>
    <name evidence="1" type="ORF">GCM10009007_00250</name>
</gene>
<dbReference type="AlphaFoldDB" id="A0A8J3CF86"/>
<proteinExistence type="predicted"/>
<dbReference type="EMBL" id="BMZG01000001">
    <property type="protein sequence ID" value="GHA63900.1"/>
    <property type="molecule type" value="Genomic_DNA"/>
</dbReference>
<comment type="caution">
    <text evidence="1">The sequence shown here is derived from an EMBL/GenBank/DDBJ whole genome shotgun (WGS) entry which is preliminary data.</text>
</comment>
<evidence type="ECO:0000313" key="1">
    <source>
        <dbReference type="EMBL" id="GHA63900.1"/>
    </source>
</evidence>
<organism evidence="1 2">
    <name type="scientific">Formosimonas limnophila</name>
    <dbReference type="NCBI Taxonomy" id="1384487"/>
    <lineage>
        <taxon>Bacteria</taxon>
        <taxon>Pseudomonadati</taxon>
        <taxon>Pseudomonadota</taxon>
        <taxon>Betaproteobacteria</taxon>
        <taxon>Burkholderiales</taxon>
        <taxon>Burkholderiaceae</taxon>
        <taxon>Formosimonas</taxon>
    </lineage>
</organism>
<dbReference type="Proteomes" id="UP000614287">
    <property type="component" value="Unassembled WGS sequence"/>
</dbReference>
<sequence>MNFEKYYFEQIEQEIRSGQMAETIPDYWRKRYQTIQVSKKILLELSTASASESIKILASHDDELTHEVILELMSIKFNNGADYARAQAEKENHKNHKLAQGEPLLDLKCWFYCEIKKRGKVKENHGQKEGGWKDFQEIYVQIGESIIETIYKPQGIDTFIKTNGLNDTQKLRAFLKTHKDSDSSTLTEKDGQLHKWLKEAANDGSVIIYDWQKHDTTQEQIFEATWFTIQDYVQRKVIKTTA</sequence>
<reference evidence="1" key="2">
    <citation type="submission" date="2020-09" db="EMBL/GenBank/DDBJ databases">
        <authorList>
            <person name="Sun Q."/>
            <person name="Kim S."/>
        </authorList>
    </citation>
    <scope>NUCLEOTIDE SEQUENCE</scope>
    <source>
        <strain evidence="1">KCTC 32501</strain>
    </source>
</reference>
<reference evidence="1" key="1">
    <citation type="journal article" date="2014" name="Int. J. Syst. Evol. Microbiol.">
        <title>Complete genome sequence of Corynebacterium casei LMG S-19264T (=DSM 44701T), isolated from a smear-ripened cheese.</title>
        <authorList>
            <consortium name="US DOE Joint Genome Institute (JGI-PGF)"/>
            <person name="Walter F."/>
            <person name="Albersmeier A."/>
            <person name="Kalinowski J."/>
            <person name="Ruckert C."/>
        </authorList>
    </citation>
    <scope>NUCLEOTIDE SEQUENCE</scope>
    <source>
        <strain evidence="1">KCTC 32501</strain>
    </source>
</reference>
<evidence type="ECO:0000313" key="2">
    <source>
        <dbReference type="Proteomes" id="UP000614287"/>
    </source>
</evidence>
<name>A0A8J3CF86_9BURK</name>
<dbReference type="RefSeq" id="WP_189490110.1">
    <property type="nucleotide sequence ID" value="NZ_BMZG01000001.1"/>
</dbReference>